<protein>
    <submittedName>
        <fullName evidence="1">Uncharacterized protein</fullName>
    </submittedName>
</protein>
<name>A0A5B7HDQ3_PORTR</name>
<gene>
    <name evidence="1" type="ORF">E2C01_062126</name>
</gene>
<evidence type="ECO:0000313" key="1">
    <source>
        <dbReference type="EMBL" id="MPC67939.1"/>
    </source>
</evidence>
<reference evidence="1 2" key="1">
    <citation type="submission" date="2019-05" db="EMBL/GenBank/DDBJ databases">
        <title>Another draft genome of Portunus trituberculatus and its Hox gene families provides insights of decapod evolution.</title>
        <authorList>
            <person name="Jeong J.-H."/>
            <person name="Song I."/>
            <person name="Kim S."/>
            <person name="Choi T."/>
            <person name="Kim D."/>
            <person name="Ryu S."/>
            <person name="Kim W."/>
        </authorList>
    </citation>
    <scope>NUCLEOTIDE SEQUENCE [LARGE SCALE GENOMIC DNA]</scope>
    <source>
        <tissue evidence="1">Muscle</tissue>
    </source>
</reference>
<sequence length="60" mass="6720">MEKNSSITAVFSGDGDCWEYLLHRHPIILIHNCPVLKSRSRLKAASSYFGNLPSSTPRNC</sequence>
<evidence type="ECO:0000313" key="2">
    <source>
        <dbReference type="Proteomes" id="UP000324222"/>
    </source>
</evidence>
<dbReference type="EMBL" id="VSRR010027003">
    <property type="protein sequence ID" value="MPC67939.1"/>
    <property type="molecule type" value="Genomic_DNA"/>
</dbReference>
<comment type="caution">
    <text evidence="1">The sequence shown here is derived from an EMBL/GenBank/DDBJ whole genome shotgun (WGS) entry which is preliminary data.</text>
</comment>
<dbReference type="AlphaFoldDB" id="A0A5B7HDQ3"/>
<accession>A0A5B7HDQ3</accession>
<keyword evidence="2" id="KW-1185">Reference proteome</keyword>
<organism evidence="1 2">
    <name type="scientific">Portunus trituberculatus</name>
    <name type="common">Swimming crab</name>
    <name type="synonym">Neptunus trituberculatus</name>
    <dbReference type="NCBI Taxonomy" id="210409"/>
    <lineage>
        <taxon>Eukaryota</taxon>
        <taxon>Metazoa</taxon>
        <taxon>Ecdysozoa</taxon>
        <taxon>Arthropoda</taxon>
        <taxon>Crustacea</taxon>
        <taxon>Multicrustacea</taxon>
        <taxon>Malacostraca</taxon>
        <taxon>Eumalacostraca</taxon>
        <taxon>Eucarida</taxon>
        <taxon>Decapoda</taxon>
        <taxon>Pleocyemata</taxon>
        <taxon>Brachyura</taxon>
        <taxon>Eubrachyura</taxon>
        <taxon>Portunoidea</taxon>
        <taxon>Portunidae</taxon>
        <taxon>Portuninae</taxon>
        <taxon>Portunus</taxon>
    </lineage>
</organism>
<dbReference type="Proteomes" id="UP000324222">
    <property type="component" value="Unassembled WGS sequence"/>
</dbReference>
<proteinExistence type="predicted"/>